<comment type="subcellular location">
    <subcellularLocation>
        <location evidence="1">Membrane</location>
    </subcellularLocation>
</comment>
<dbReference type="InterPro" id="IPR006694">
    <property type="entry name" value="Fatty_acid_hydroxylase"/>
</dbReference>
<feature type="transmembrane region" description="Helical" evidence="6">
    <location>
        <begin position="73"/>
        <end position="90"/>
    </location>
</feature>
<name>A0A516SLG3_9NEIS</name>
<evidence type="ECO:0000256" key="2">
    <source>
        <dbReference type="ARBA" id="ARBA00022692"/>
    </source>
</evidence>
<evidence type="ECO:0000256" key="4">
    <source>
        <dbReference type="ARBA" id="ARBA00023136"/>
    </source>
</evidence>
<dbReference type="KEGG" id="cari:FNU76_23020"/>
<feature type="domain" description="Fatty acid hydroxylase" evidence="7">
    <location>
        <begin position="113"/>
        <end position="247"/>
    </location>
</feature>
<evidence type="ECO:0000256" key="3">
    <source>
        <dbReference type="ARBA" id="ARBA00022989"/>
    </source>
</evidence>
<keyword evidence="3 6" id="KW-1133">Transmembrane helix</keyword>
<evidence type="ECO:0000313" key="8">
    <source>
        <dbReference type="EMBL" id="QDQ28985.1"/>
    </source>
</evidence>
<sequence length="304" mass="33483">MPAVLLKLLPYFYAPAMLLGFNAAALLLLGAHRSHAWLVALLLAAIAVSLFVERLIPYRRDWNGHRGEAYRDTAHAFVNEGASFAALLLLPQLTTGLPWHGPWPAGWPLAMQWLLAILIADCGVTLMHYASHRWPLLWRFHAVHHSVTRFYGFNGLLKHPVHLALETAAGMLPLILLGIPDAVAALLAFSVAVQLLLQHANVDMRIGPLRHLLALAPTHRFHHQKWAGEGDVNFGLFTTLWDRLLGSYVYEPDRRFGPGDFGIGEKPGYPAGYWGQLLAPFRKTNPSGQSGGAKQAGVNAKVGF</sequence>
<evidence type="ECO:0000259" key="7">
    <source>
        <dbReference type="Pfam" id="PF04116"/>
    </source>
</evidence>
<evidence type="ECO:0000256" key="1">
    <source>
        <dbReference type="ARBA" id="ARBA00004370"/>
    </source>
</evidence>
<dbReference type="GO" id="GO:0016020">
    <property type="term" value="C:membrane"/>
    <property type="evidence" value="ECO:0007669"/>
    <property type="project" value="UniProtKB-SubCell"/>
</dbReference>
<feature type="transmembrane region" description="Helical" evidence="6">
    <location>
        <begin position="174"/>
        <end position="197"/>
    </location>
</feature>
<feature type="transmembrane region" description="Helical" evidence="6">
    <location>
        <begin position="12"/>
        <end position="29"/>
    </location>
</feature>
<organism evidence="8 9">
    <name type="scientific">Chitinimonas arctica</name>
    <dbReference type="NCBI Taxonomy" id="2594795"/>
    <lineage>
        <taxon>Bacteria</taxon>
        <taxon>Pseudomonadati</taxon>
        <taxon>Pseudomonadota</taxon>
        <taxon>Betaproteobacteria</taxon>
        <taxon>Neisseriales</taxon>
        <taxon>Chitinibacteraceae</taxon>
        <taxon>Chitinimonas</taxon>
    </lineage>
</organism>
<feature type="transmembrane region" description="Helical" evidence="6">
    <location>
        <begin position="110"/>
        <end position="129"/>
    </location>
</feature>
<reference evidence="9" key="1">
    <citation type="submission" date="2019-07" db="EMBL/GenBank/DDBJ databases">
        <title>Chitinimonas sp. nov., isolated from Ny-Alesund, arctica soil.</title>
        <authorList>
            <person name="Xu Q."/>
            <person name="Peng F."/>
        </authorList>
    </citation>
    <scope>NUCLEOTIDE SEQUENCE [LARGE SCALE GENOMIC DNA]</scope>
    <source>
        <strain evidence="9">R3-44</strain>
    </source>
</reference>
<gene>
    <name evidence="8" type="ORF">FNU76_23020</name>
</gene>
<dbReference type="Proteomes" id="UP000317550">
    <property type="component" value="Chromosome"/>
</dbReference>
<accession>A0A516SLG3</accession>
<dbReference type="PANTHER" id="PTHR11863">
    <property type="entry name" value="STEROL DESATURASE"/>
    <property type="match status" value="1"/>
</dbReference>
<evidence type="ECO:0000256" key="6">
    <source>
        <dbReference type="SAM" id="Phobius"/>
    </source>
</evidence>
<keyword evidence="2 6" id="KW-0812">Transmembrane</keyword>
<dbReference type="GO" id="GO:0016491">
    <property type="term" value="F:oxidoreductase activity"/>
    <property type="evidence" value="ECO:0007669"/>
    <property type="project" value="InterPro"/>
</dbReference>
<protein>
    <submittedName>
        <fullName evidence="8">Sterol desaturase family protein</fullName>
    </submittedName>
</protein>
<keyword evidence="4 6" id="KW-0472">Membrane</keyword>
<dbReference type="GO" id="GO:0008610">
    <property type="term" value="P:lipid biosynthetic process"/>
    <property type="evidence" value="ECO:0007669"/>
    <property type="project" value="InterPro"/>
</dbReference>
<keyword evidence="9" id="KW-1185">Reference proteome</keyword>
<dbReference type="RefSeq" id="WP_144280367.1">
    <property type="nucleotide sequence ID" value="NZ_CP041730.1"/>
</dbReference>
<evidence type="ECO:0000313" key="9">
    <source>
        <dbReference type="Proteomes" id="UP000317550"/>
    </source>
</evidence>
<dbReference type="AlphaFoldDB" id="A0A516SLG3"/>
<feature type="region of interest" description="Disordered" evidence="5">
    <location>
        <begin position="285"/>
        <end position="304"/>
    </location>
</feature>
<dbReference type="OrthoDB" id="9770329at2"/>
<dbReference type="InterPro" id="IPR050307">
    <property type="entry name" value="Sterol_Desaturase_Related"/>
</dbReference>
<dbReference type="Pfam" id="PF04116">
    <property type="entry name" value="FA_hydroxylase"/>
    <property type="match status" value="1"/>
</dbReference>
<proteinExistence type="predicted"/>
<feature type="transmembrane region" description="Helical" evidence="6">
    <location>
        <begin position="35"/>
        <end position="52"/>
    </location>
</feature>
<dbReference type="EMBL" id="CP041730">
    <property type="protein sequence ID" value="QDQ28985.1"/>
    <property type="molecule type" value="Genomic_DNA"/>
</dbReference>
<evidence type="ECO:0000256" key="5">
    <source>
        <dbReference type="SAM" id="MobiDB-lite"/>
    </source>
</evidence>
<dbReference type="GO" id="GO:0005506">
    <property type="term" value="F:iron ion binding"/>
    <property type="evidence" value="ECO:0007669"/>
    <property type="project" value="InterPro"/>
</dbReference>